<reference evidence="3 4" key="1">
    <citation type="submission" date="2024-01" db="EMBL/GenBank/DDBJ databases">
        <title>Pedobacter sp. nov., isolated from oil-contaminated soil.</title>
        <authorList>
            <person name="Le N.T.T."/>
        </authorList>
    </citation>
    <scope>NUCLEOTIDE SEQUENCE [LARGE SCALE GENOMIC DNA]</scope>
    <source>
        <strain evidence="3 4">VNH31</strain>
    </source>
</reference>
<dbReference type="Proteomes" id="UP001337681">
    <property type="component" value="Unassembled WGS sequence"/>
</dbReference>
<evidence type="ECO:0000313" key="3">
    <source>
        <dbReference type="EMBL" id="MEE1885183.1"/>
    </source>
</evidence>
<keyword evidence="4" id="KW-1185">Reference proteome</keyword>
<proteinExistence type="predicted"/>
<feature type="chain" id="PRO_5046080534" evidence="1">
    <location>
        <begin position="20"/>
        <end position="247"/>
    </location>
</feature>
<dbReference type="Pfam" id="PF13568">
    <property type="entry name" value="OMP_b-brl_2"/>
    <property type="match status" value="1"/>
</dbReference>
<evidence type="ECO:0000256" key="1">
    <source>
        <dbReference type="SAM" id="SignalP"/>
    </source>
</evidence>
<evidence type="ECO:0000259" key="2">
    <source>
        <dbReference type="Pfam" id="PF13568"/>
    </source>
</evidence>
<keyword evidence="1" id="KW-0732">Signal</keyword>
<feature type="signal peptide" evidence="1">
    <location>
        <begin position="1"/>
        <end position="19"/>
    </location>
</feature>
<protein>
    <submittedName>
        <fullName evidence="3">Outer membrane beta-barrel protein</fullName>
    </submittedName>
</protein>
<sequence>MKKVIFIFLFLLTIGSSFAQNWGGGVDDEKYHFGFAFQYIQSEFKILKSSDWRLPFVDPQTGLEVTDPLSSISSVPTAGFGVGFVFNYRINNISDLRITPTLLFNDRILDYKYQYPNIINKEFTSIRKVIESTMAEIPIGIKFKSDRRKNFRAYLLAGGKLSFDLASKKKTDDASKSILYKYVKSQVSYFSYEGGVGFDLYFKNFKLSPELKMSYSPNNILIKEQTPFSTPIEKGKLRQFTFSLFIE</sequence>
<evidence type="ECO:0000313" key="4">
    <source>
        <dbReference type="Proteomes" id="UP001337681"/>
    </source>
</evidence>
<feature type="domain" description="Outer membrane protein beta-barrel" evidence="2">
    <location>
        <begin position="72"/>
        <end position="220"/>
    </location>
</feature>
<dbReference type="InterPro" id="IPR025665">
    <property type="entry name" value="Beta-barrel_OMP_2"/>
</dbReference>
<comment type="caution">
    <text evidence="3">The sequence shown here is derived from an EMBL/GenBank/DDBJ whole genome shotgun (WGS) entry which is preliminary data.</text>
</comment>
<dbReference type="EMBL" id="JAZDQU010000002">
    <property type="protein sequence ID" value="MEE1885183.1"/>
    <property type="molecule type" value="Genomic_DNA"/>
</dbReference>
<accession>A0ABU7H1T0</accession>
<organism evidence="3 4">
    <name type="scientific">Pedobacter flavus</name>
    <dbReference type="NCBI Taxonomy" id="3113906"/>
    <lineage>
        <taxon>Bacteria</taxon>
        <taxon>Pseudomonadati</taxon>
        <taxon>Bacteroidota</taxon>
        <taxon>Sphingobacteriia</taxon>
        <taxon>Sphingobacteriales</taxon>
        <taxon>Sphingobacteriaceae</taxon>
        <taxon>Pedobacter</taxon>
    </lineage>
</organism>
<dbReference type="RefSeq" id="WP_330146084.1">
    <property type="nucleotide sequence ID" value="NZ_JAZDQU010000002.1"/>
</dbReference>
<gene>
    <name evidence="3" type="ORF">VRU49_07095</name>
</gene>
<name>A0ABU7H1T0_9SPHI</name>